<comment type="caution">
    <text evidence="7">The sequence shown here is derived from an EMBL/GenBank/DDBJ whole genome shotgun (WGS) entry which is preliminary data.</text>
</comment>
<dbReference type="GO" id="GO:0006886">
    <property type="term" value="P:intracellular protein transport"/>
    <property type="evidence" value="ECO:0007669"/>
    <property type="project" value="InterPro"/>
</dbReference>
<evidence type="ECO:0000256" key="3">
    <source>
        <dbReference type="ARBA" id="ARBA00004603"/>
    </source>
</evidence>
<comment type="subcellular location">
    <subcellularLocation>
        <location evidence="2">Cytoplasmic vesicle</location>
    </subcellularLocation>
    <subcellularLocation>
        <location evidence="1">Early endosome</location>
    </subcellularLocation>
    <subcellularLocation>
        <location evidence="3">Late endosome</location>
    </subcellularLocation>
</comment>
<evidence type="ECO:0000313" key="8">
    <source>
        <dbReference type="Proteomes" id="UP000708208"/>
    </source>
</evidence>
<dbReference type="InterPro" id="IPR040057">
    <property type="entry name" value="Spe-39"/>
</dbReference>
<keyword evidence="8" id="KW-1185">Reference proteome</keyword>
<dbReference type="InterPro" id="IPR006925">
    <property type="entry name" value="Vps16_C"/>
</dbReference>
<evidence type="ECO:0000259" key="6">
    <source>
        <dbReference type="Pfam" id="PF04840"/>
    </source>
</evidence>
<dbReference type="AlphaFoldDB" id="A0A8J2JQJ9"/>
<sequence length="453" mass="51931">MWEKKVVLEGVLLKVINKGFSFTDDTDGLEEDEKFCGTSGEVASQIRQDLKEDVSSLYSFTSEASSDEIPDSSRVKDLPSFLWTDEVSIETELDRLSLDRSYRSPRNDGPMYQSRSKHGFLETGEKFCPPVEDTIRTLLVGGEVSLEHYKSLIQKKALLARAIDINDGNSIIAVTLFLSQTLKPSLFRQILIENRKAANHYIRYLEVKNEISLLIDLLNMLGRTNDALMIRYRQILRSEGNFQKLQRDLKHFQTADCSLSDDNIAHVVHEHVNLLDIHRVLKEKDTSFPHVEHQSVLKTLFYLSEHYYESNVCTLSTTSFKGTFNLNVKQFAWVSLHALVNMQKWPQIESLLLTKTWLGSSKDKCLLPLEDVCYTLRDAPIDLTSRFLRLIDDVQKRLAIAKKLKCHMVVIDVFSSQKDRSAILSYRSDLPDNSKEAIYADNTLKNSGIKWKN</sequence>
<dbReference type="EMBL" id="CAJVCH010101849">
    <property type="protein sequence ID" value="CAG7723718.1"/>
    <property type="molecule type" value="Genomic_DNA"/>
</dbReference>
<dbReference type="Proteomes" id="UP000708208">
    <property type="component" value="Unassembled WGS sequence"/>
</dbReference>
<evidence type="ECO:0000256" key="1">
    <source>
        <dbReference type="ARBA" id="ARBA00004412"/>
    </source>
</evidence>
<feature type="domain" description="Vps16 C-terminal" evidence="6">
    <location>
        <begin position="155"/>
        <end position="351"/>
    </location>
</feature>
<name>A0A8J2JQJ9_9HEXA</name>
<dbReference type="GO" id="GO:0005769">
    <property type="term" value="C:early endosome"/>
    <property type="evidence" value="ECO:0007669"/>
    <property type="project" value="UniProtKB-SubCell"/>
</dbReference>
<dbReference type="PANTHER" id="PTHR13364">
    <property type="entry name" value="DEFECTIVE SPERMATOGENESIS PROTEIN 39"/>
    <property type="match status" value="1"/>
</dbReference>
<gene>
    <name evidence="7" type="ORF">AFUS01_LOCUS12786</name>
</gene>
<dbReference type="GO" id="GO:0007034">
    <property type="term" value="P:vacuolar transport"/>
    <property type="evidence" value="ECO:0007669"/>
    <property type="project" value="TreeGrafter"/>
</dbReference>
<reference evidence="7" key="1">
    <citation type="submission" date="2021-06" db="EMBL/GenBank/DDBJ databases">
        <authorList>
            <person name="Hodson N. C."/>
            <person name="Mongue J. A."/>
            <person name="Jaron S. K."/>
        </authorList>
    </citation>
    <scope>NUCLEOTIDE SEQUENCE</scope>
</reference>
<dbReference type="PANTHER" id="PTHR13364:SF6">
    <property type="entry name" value="SPERMATOGENESIS-DEFECTIVE PROTEIN 39 HOMOLOG"/>
    <property type="match status" value="1"/>
</dbReference>
<keyword evidence="4" id="KW-0967">Endosome</keyword>
<keyword evidence="5" id="KW-0968">Cytoplasmic vesicle</keyword>
<protein>
    <recommendedName>
        <fullName evidence="6">Vps16 C-terminal domain-containing protein</fullName>
    </recommendedName>
</protein>
<evidence type="ECO:0000256" key="2">
    <source>
        <dbReference type="ARBA" id="ARBA00004541"/>
    </source>
</evidence>
<accession>A0A8J2JQJ9</accession>
<proteinExistence type="predicted"/>
<evidence type="ECO:0000256" key="5">
    <source>
        <dbReference type="ARBA" id="ARBA00023329"/>
    </source>
</evidence>
<organism evidence="7 8">
    <name type="scientific">Allacma fusca</name>
    <dbReference type="NCBI Taxonomy" id="39272"/>
    <lineage>
        <taxon>Eukaryota</taxon>
        <taxon>Metazoa</taxon>
        <taxon>Ecdysozoa</taxon>
        <taxon>Arthropoda</taxon>
        <taxon>Hexapoda</taxon>
        <taxon>Collembola</taxon>
        <taxon>Symphypleona</taxon>
        <taxon>Sminthuridae</taxon>
        <taxon>Allacma</taxon>
    </lineage>
</organism>
<evidence type="ECO:0000313" key="7">
    <source>
        <dbReference type="EMBL" id="CAG7723718.1"/>
    </source>
</evidence>
<dbReference type="GO" id="GO:0005770">
    <property type="term" value="C:late endosome"/>
    <property type="evidence" value="ECO:0007669"/>
    <property type="project" value="UniProtKB-SubCell"/>
</dbReference>
<dbReference type="Pfam" id="PF04840">
    <property type="entry name" value="Vps16_C"/>
    <property type="match status" value="1"/>
</dbReference>
<dbReference type="OrthoDB" id="9977282at2759"/>
<evidence type="ECO:0000256" key="4">
    <source>
        <dbReference type="ARBA" id="ARBA00022753"/>
    </source>
</evidence>